<dbReference type="EMBL" id="SNRY01003206">
    <property type="protein sequence ID" value="KAA6321819.1"/>
    <property type="molecule type" value="Genomic_DNA"/>
</dbReference>
<accession>A0A5J4QKI5</accession>
<reference evidence="1" key="1">
    <citation type="submission" date="2019-03" db="EMBL/GenBank/DDBJ databases">
        <title>Single cell metagenomics reveals metabolic interactions within the superorganism composed of flagellate Streblomastix strix and complex community of Bacteroidetes bacteria on its surface.</title>
        <authorList>
            <person name="Treitli S.C."/>
            <person name="Kolisko M."/>
            <person name="Husnik F."/>
            <person name="Keeling P."/>
            <person name="Hampl V."/>
        </authorList>
    </citation>
    <scope>NUCLEOTIDE SEQUENCE</scope>
    <source>
        <strain evidence="1">STM</strain>
    </source>
</reference>
<dbReference type="AlphaFoldDB" id="A0A5J4QKI5"/>
<comment type="caution">
    <text evidence="1">The sequence shown here is derived from an EMBL/GenBank/DDBJ whole genome shotgun (WGS) entry which is preliminary data.</text>
</comment>
<sequence>MDIIRIFLVPRHIIIETFRFFCNDDYEFFEWVSAPYFTINFAVPAFLMGTKNAFTINLPCDFPTVLK</sequence>
<gene>
    <name evidence="1" type="ORF">EZS27_028572</name>
</gene>
<proteinExistence type="predicted"/>
<protein>
    <submittedName>
        <fullName evidence="1">Uncharacterized protein</fullName>
    </submittedName>
</protein>
<evidence type="ECO:0000313" key="1">
    <source>
        <dbReference type="EMBL" id="KAA6321819.1"/>
    </source>
</evidence>
<name>A0A5J4QKI5_9ZZZZ</name>
<organism evidence="1">
    <name type="scientific">termite gut metagenome</name>
    <dbReference type="NCBI Taxonomy" id="433724"/>
    <lineage>
        <taxon>unclassified sequences</taxon>
        <taxon>metagenomes</taxon>
        <taxon>organismal metagenomes</taxon>
    </lineage>
</organism>